<feature type="domain" description="Saccharopine dehydrogenase NADP binding" evidence="2">
    <location>
        <begin position="4"/>
        <end position="121"/>
    </location>
</feature>
<accession>L8JN90</accession>
<evidence type="ECO:0000259" key="2">
    <source>
        <dbReference type="Pfam" id="PF03435"/>
    </source>
</evidence>
<dbReference type="RefSeq" id="WP_009581171.1">
    <property type="nucleotide sequence ID" value="NZ_AMZN01000054.1"/>
</dbReference>
<dbReference type="PANTHER" id="PTHR11133">
    <property type="entry name" value="SACCHAROPINE DEHYDROGENASE"/>
    <property type="match status" value="1"/>
</dbReference>
<dbReference type="PATRIC" id="fig|1237149.3.peg.3526"/>
<dbReference type="eggNOG" id="COG1748">
    <property type="taxonomic scope" value="Bacteria"/>
</dbReference>
<dbReference type="GO" id="GO:0019878">
    <property type="term" value="P:lysine biosynthetic process via aminoadipic acid"/>
    <property type="evidence" value="ECO:0007669"/>
    <property type="project" value="TreeGrafter"/>
</dbReference>
<dbReference type="SUPFAM" id="SSF51735">
    <property type="entry name" value="NAD(P)-binding Rossmann-fold domains"/>
    <property type="match status" value="1"/>
</dbReference>
<organism evidence="4 5">
    <name type="scientific">Fulvivirga imtechensis AK7</name>
    <dbReference type="NCBI Taxonomy" id="1237149"/>
    <lineage>
        <taxon>Bacteria</taxon>
        <taxon>Pseudomonadati</taxon>
        <taxon>Bacteroidota</taxon>
        <taxon>Cytophagia</taxon>
        <taxon>Cytophagales</taxon>
        <taxon>Fulvivirgaceae</taxon>
        <taxon>Fulvivirga</taxon>
    </lineage>
</organism>
<dbReference type="Gene3D" id="3.40.50.720">
    <property type="entry name" value="NAD(P)-binding Rossmann-like Domain"/>
    <property type="match status" value="1"/>
</dbReference>
<dbReference type="Gene3D" id="3.30.360.10">
    <property type="entry name" value="Dihydrodipicolinate Reductase, domain 2"/>
    <property type="match status" value="1"/>
</dbReference>
<comment type="caution">
    <text evidence="4">The sequence shown here is derived from an EMBL/GenBank/DDBJ whole genome shotgun (WGS) entry which is preliminary data.</text>
</comment>
<dbReference type="Proteomes" id="UP000011135">
    <property type="component" value="Unassembled WGS sequence"/>
</dbReference>
<dbReference type="SUPFAM" id="SSF55347">
    <property type="entry name" value="Glyceraldehyde-3-phosphate dehydrogenase-like, C-terminal domain"/>
    <property type="match status" value="1"/>
</dbReference>
<sequence>MKNILVLGAGRSASSLIDYLLREAKDSNWHVRVGDYSLELASEKCPQSEYSSAFQFDILNESQRVEEICKADIVISMLPAKFHPVVAKICVDQGINMITASYVSDEMKALDQAAIDKNTIILNECGLDPGIDHMSAMKVIDHIRDQGHELTAFESFTGGLLAPDTDDDNPWEYKFTWNPRNVVLAGQGIVKFIQEGTYKYIPYHKLFRRTEQVHVPGYGYFEGYANRDSLKYLDVYGLRGIRTIYRGTFRRPGFCRTWDIFVQLGATDDTYKMEGVKEMTHRDFINSFLSYNPYDSVELKLAHYMNLELDGPEMHRLKWIGIFDNTPVGLDNGTPAQILEHILKKKWTLKKEDKDMIVMWHKFEYLDKGEPKEIHSTLVAIGDDDINTAMSKTVGLPVGIAAKMILNGKIKSKGVKIPIERDVYNPILEELSQLGFELSEKQVK</sequence>
<dbReference type="GO" id="GO:0004753">
    <property type="term" value="F:saccharopine dehydrogenase activity"/>
    <property type="evidence" value="ECO:0007669"/>
    <property type="project" value="TreeGrafter"/>
</dbReference>
<evidence type="ECO:0000313" key="4">
    <source>
        <dbReference type="EMBL" id="ELR70411.1"/>
    </source>
</evidence>
<dbReference type="AlphaFoldDB" id="L8JN90"/>
<dbReference type="InterPro" id="IPR036291">
    <property type="entry name" value="NAD(P)-bd_dom_sf"/>
</dbReference>
<feature type="domain" description="Saccharopine dehydrogenase-like C-terminal" evidence="3">
    <location>
        <begin position="126"/>
        <end position="433"/>
    </location>
</feature>
<keyword evidence="1" id="KW-0560">Oxidoreductase</keyword>
<dbReference type="STRING" id="1237149.C900_03765"/>
<evidence type="ECO:0000256" key="1">
    <source>
        <dbReference type="ARBA" id="ARBA00023002"/>
    </source>
</evidence>
<proteinExistence type="predicted"/>
<protein>
    <submittedName>
        <fullName evidence="4">Saccharopine dehydrogenase</fullName>
    </submittedName>
</protein>
<reference evidence="4 5" key="1">
    <citation type="submission" date="2012-12" db="EMBL/GenBank/DDBJ databases">
        <title>Genome assembly of Fulvivirga imtechensis AK7.</title>
        <authorList>
            <person name="Nupur N."/>
            <person name="Khatri I."/>
            <person name="Kumar R."/>
            <person name="Subramanian S."/>
            <person name="Pinnaka A."/>
        </authorList>
    </citation>
    <scope>NUCLEOTIDE SEQUENCE [LARGE SCALE GENOMIC DNA]</scope>
    <source>
        <strain evidence="4 5">AK7</strain>
    </source>
</reference>
<dbReference type="Pfam" id="PF16653">
    <property type="entry name" value="Sacchrp_dh_C"/>
    <property type="match status" value="1"/>
</dbReference>
<gene>
    <name evidence="4" type="ORF">C900_03765</name>
</gene>
<dbReference type="InterPro" id="IPR051168">
    <property type="entry name" value="AASS"/>
</dbReference>
<dbReference type="Pfam" id="PF03435">
    <property type="entry name" value="Sacchrp_dh_NADP"/>
    <property type="match status" value="1"/>
</dbReference>
<dbReference type="Gene3D" id="1.10.1870.10">
    <property type="entry name" value="Domain 3, Saccharopine reductase"/>
    <property type="match status" value="1"/>
</dbReference>
<evidence type="ECO:0000313" key="5">
    <source>
        <dbReference type="Proteomes" id="UP000011135"/>
    </source>
</evidence>
<name>L8JN90_9BACT</name>
<dbReference type="InterPro" id="IPR005097">
    <property type="entry name" value="Sacchrp_dh_NADP-bd"/>
</dbReference>
<keyword evidence="5" id="KW-1185">Reference proteome</keyword>
<dbReference type="GO" id="GO:0005737">
    <property type="term" value="C:cytoplasm"/>
    <property type="evidence" value="ECO:0007669"/>
    <property type="project" value="TreeGrafter"/>
</dbReference>
<dbReference type="EMBL" id="AMZN01000054">
    <property type="protein sequence ID" value="ELR70411.1"/>
    <property type="molecule type" value="Genomic_DNA"/>
</dbReference>
<evidence type="ECO:0000259" key="3">
    <source>
        <dbReference type="Pfam" id="PF16653"/>
    </source>
</evidence>
<dbReference type="InterPro" id="IPR032095">
    <property type="entry name" value="Sacchrp_dh-like_C"/>
</dbReference>
<dbReference type="PANTHER" id="PTHR11133:SF22">
    <property type="entry name" value="ALPHA-AMINOADIPIC SEMIALDEHYDE SYNTHASE, MITOCHONDRIAL"/>
    <property type="match status" value="1"/>
</dbReference>
<dbReference type="OrthoDB" id="973788at2"/>